<evidence type="ECO:0000313" key="3">
    <source>
        <dbReference type="WBParaSite" id="Pan_g15174.t1"/>
    </source>
</evidence>
<protein>
    <submittedName>
        <fullName evidence="3">Dynein light chain tctex-type</fullName>
    </submittedName>
</protein>
<proteinExistence type="inferred from homology"/>
<dbReference type="AlphaFoldDB" id="A0A7E4V0S3"/>
<dbReference type="PANTHER" id="PTHR21255:SF4">
    <property type="entry name" value="DYNEIN LIGHT CHAIN TCTEX-TYPE"/>
    <property type="match status" value="1"/>
</dbReference>
<dbReference type="PANTHER" id="PTHR21255">
    <property type="entry name" value="T-COMPLEX-ASSOCIATED-TESTIS-EXPRESSED 1/ DYNEIN LIGHT CHAIN"/>
    <property type="match status" value="1"/>
</dbReference>
<dbReference type="GO" id="GO:0005868">
    <property type="term" value="C:cytoplasmic dynein complex"/>
    <property type="evidence" value="ECO:0007669"/>
    <property type="project" value="TreeGrafter"/>
</dbReference>
<accession>A0A7E4V0S3</accession>
<evidence type="ECO:0000313" key="2">
    <source>
        <dbReference type="Proteomes" id="UP000492821"/>
    </source>
</evidence>
<dbReference type="InterPro" id="IPR038586">
    <property type="entry name" value="Tctex-1-like_sf"/>
</dbReference>
<dbReference type="GO" id="GO:0007018">
    <property type="term" value="P:microtubule-based movement"/>
    <property type="evidence" value="ECO:0007669"/>
    <property type="project" value="TreeGrafter"/>
</dbReference>
<organism evidence="2 3">
    <name type="scientific">Panagrellus redivivus</name>
    <name type="common">Microworm</name>
    <dbReference type="NCBI Taxonomy" id="6233"/>
    <lineage>
        <taxon>Eukaryota</taxon>
        <taxon>Metazoa</taxon>
        <taxon>Ecdysozoa</taxon>
        <taxon>Nematoda</taxon>
        <taxon>Chromadorea</taxon>
        <taxon>Rhabditida</taxon>
        <taxon>Tylenchina</taxon>
        <taxon>Panagrolaimomorpha</taxon>
        <taxon>Panagrolaimoidea</taxon>
        <taxon>Panagrolaimidae</taxon>
        <taxon>Panagrellus</taxon>
    </lineage>
</organism>
<keyword evidence="2" id="KW-1185">Reference proteome</keyword>
<dbReference type="CDD" id="cd21455">
    <property type="entry name" value="DLC-like_DYNLT1_DYNLT3"/>
    <property type="match status" value="1"/>
</dbReference>
<dbReference type="WBParaSite" id="Pan_g15174.t1">
    <property type="protein sequence ID" value="Pan_g15174.t1"/>
    <property type="gene ID" value="Pan_g15174"/>
</dbReference>
<dbReference type="GO" id="GO:0045505">
    <property type="term" value="F:dynein intermediate chain binding"/>
    <property type="evidence" value="ECO:0007669"/>
    <property type="project" value="TreeGrafter"/>
</dbReference>
<sequence length="122" mass="13656">MATNGVNKSDSLPIAPTFEEANNIAKEVLEEVVGSSVYLHIESVAWNQSVVEKVTQRLVDMNRPYKYCVTNVIMQTGTSVGLNVSSTCYWDKHTDQTYSIRWESKNVVAIMTVFAISYATKL</sequence>
<reference evidence="3" key="2">
    <citation type="submission" date="2020-10" db="UniProtKB">
        <authorList>
            <consortium name="WormBaseParasite"/>
        </authorList>
    </citation>
    <scope>IDENTIFICATION</scope>
</reference>
<evidence type="ECO:0000256" key="1">
    <source>
        <dbReference type="ARBA" id="ARBA00005361"/>
    </source>
</evidence>
<reference evidence="2" key="1">
    <citation type="journal article" date="2013" name="Genetics">
        <title>The draft genome and transcriptome of Panagrellus redivivus are shaped by the harsh demands of a free-living lifestyle.</title>
        <authorList>
            <person name="Srinivasan J."/>
            <person name="Dillman A.R."/>
            <person name="Macchietto M.G."/>
            <person name="Heikkinen L."/>
            <person name="Lakso M."/>
            <person name="Fracchia K.M."/>
            <person name="Antoshechkin I."/>
            <person name="Mortazavi A."/>
            <person name="Wong G."/>
            <person name="Sternberg P.W."/>
        </authorList>
    </citation>
    <scope>NUCLEOTIDE SEQUENCE [LARGE SCALE GENOMIC DNA]</scope>
    <source>
        <strain evidence="2">MT8872</strain>
    </source>
</reference>
<dbReference type="GO" id="GO:0005737">
    <property type="term" value="C:cytoplasm"/>
    <property type="evidence" value="ECO:0007669"/>
    <property type="project" value="TreeGrafter"/>
</dbReference>
<name>A0A7E4V0S3_PANRE</name>
<dbReference type="Proteomes" id="UP000492821">
    <property type="component" value="Unassembled WGS sequence"/>
</dbReference>
<dbReference type="InterPro" id="IPR005334">
    <property type="entry name" value="Tctex-1-like"/>
</dbReference>
<comment type="similarity">
    <text evidence="1">Belongs to the dynein light chain Tctex-type family.</text>
</comment>
<dbReference type="Gene3D" id="3.30.1140.40">
    <property type="entry name" value="Tctex-1"/>
    <property type="match status" value="1"/>
</dbReference>
<dbReference type="Pfam" id="PF03645">
    <property type="entry name" value="Tctex-1"/>
    <property type="match status" value="1"/>
</dbReference>